<sequence>MMQSSHLTGIDSSTVQTPRLKQHVLSCGDSDGEPVFFIHGNFSAADYFEALMLAMPEQYRSIAPDLRGYGDTEDKVIDARRGARDWSDDLVELMQALDITSAHFLGWSAGAAAIMQLAIDHPQCIRSLSLIAPVSPFGFGGSANLDGRPNYPDFAGCGGGTVAKEFIAQIQLQDTGDESDFSPRNIIRNSYFAKPWIMPREEQLLRASLKQKVAVDRYPGDFVESKNWPYVAPGRFGPINAISARHFNAQKLIEIASNPPILWLHGSEDKIISDQSYSDIAFLGSQNLAPGWPGDEICPPQPMVSQTRNLLEQYGNFKEICLKDVGHSPFIEAPEEFLAHFVGFLDSIPGR</sequence>
<dbReference type="PRINTS" id="PR00412">
    <property type="entry name" value="EPOXHYDRLASE"/>
</dbReference>
<organism evidence="2 3">
    <name type="scientific">Pseudoteredinibacter isoporae</name>
    <dbReference type="NCBI Taxonomy" id="570281"/>
    <lineage>
        <taxon>Bacteria</taxon>
        <taxon>Pseudomonadati</taxon>
        <taxon>Pseudomonadota</taxon>
        <taxon>Gammaproteobacteria</taxon>
        <taxon>Cellvibrionales</taxon>
        <taxon>Cellvibrionaceae</taxon>
        <taxon>Pseudoteredinibacter</taxon>
    </lineage>
</organism>
<dbReference type="PANTHER" id="PTHR43798:SF33">
    <property type="entry name" value="HYDROLASE, PUTATIVE (AFU_ORTHOLOGUE AFUA_2G14860)-RELATED"/>
    <property type="match status" value="1"/>
</dbReference>
<name>A0A7X0JVH7_9GAMM</name>
<dbReference type="GO" id="GO:0046464">
    <property type="term" value="P:acylglycerol catabolic process"/>
    <property type="evidence" value="ECO:0007669"/>
    <property type="project" value="TreeGrafter"/>
</dbReference>
<evidence type="ECO:0000313" key="3">
    <source>
        <dbReference type="Proteomes" id="UP000528457"/>
    </source>
</evidence>
<evidence type="ECO:0000259" key="1">
    <source>
        <dbReference type="Pfam" id="PF00561"/>
    </source>
</evidence>
<keyword evidence="3" id="KW-1185">Reference proteome</keyword>
<dbReference type="Gene3D" id="3.40.50.1820">
    <property type="entry name" value="alpha/beta hydrolase"/>
    <property type="match status" value="1"/>
</dbReference>
<comment type="caution">
    <text evidence="2">The sequence shown here is derived from an EMBL/GenBank/DDBJ whole genome shotgun (WGS) entry which is preliminary data.</text>
</comment>
<dbReference type="EMBL" id="JACHHT010000003">
    <property type="protein sequence ID" value="MBB6523014.1"/>
    <property type="molecule type" value="Genomic_DNA"/>
</dbReference>
<dbReference type="PRINTS" id="PR00111">
    <property type="entry name" value="ABHYDROLASE"/>
</dbReference>
<accession>A0A7X0JVH7</accession>
<reference evidence="2 3" key="1">
    <citation type="submission" date="2020-08" db="EMBL/GenBank/DDBJ databases">
        <title>Genomic Encyclopedia of Type Strains, Phase IV (KMG-IV): sequencing the most valuable type-strain genomes for metagenomic binning, comparative biology and taxonomic classification.</title>
        <authorList>
            <person name="Goeker M."/>
        </authorList>
    </citation>
    <scope>NUCLEOTIDE SEQUENCE [LARGE SCALE GENOMIC DNA]</scope>
    <source>
        <strain evidence="2 3">DSM 22368</strain>
    </source>
</reference>
<dbReference type="SUPFAM" id="SSF53474">
    <property type="entry name" value="alpha/beta-Hydrolases"/>
    <property type="match status" value="1"/>
</dbReference>
<dbReference type="RefSeq" id="WP_166844002.1">
    <property type="nucleotide sequence ID" value="NZ_JAAONY010000003.1"/>
</dbReference>
<feature type="domain" description="AB hydrolase-1" evidence="1">
    <location>
        <begin position="34"/>
        <end position="283"/>
    </location>
</feature>
<dbReference type="InterPro" id="IPR000639">
    <property type="entry name" value="Epox_hydrolase-like"/>
</dbReference>
<dbReference type="GO" id="GO:0016020">
    <property type="term" value="C:membrane"/>
    <property type="evidence" value="ECO:0007669"/>
    <property type="project" value="TreeGrafter"/>
</dbReference>
<dbReference type="InterPro" id="IPR029058">
    <property type="entry name" value="AB_hydrolase_fold"/>
</dbReference>
<evidence type="ECO:0000313" key="2">
    <source>
        <dbReference type="EMBL" id="MBB6523014.1"/>
    </source>
</evidence>
<protein>
    <submittedName>
        <fullName evidence="2">Pimeloyl-ACP methyl ester carboxylesterase</fullName>
    </submittedName>
</protein>
<dbReference type="InterPro" id="IPR000073">
    <property type="entry name" value="AB_hydrolase_1"/>
</dbReference>
<proteinExistence type="predicted"/>
<dbReference type="GO" id="GO:0047372">
    <property type="term" value="F:monoacylglycerol lipase activity"/>
    <property type="evidence" value="ECO:0007669"/>
    <property type="project" value="TreeGrafter"/>
</dbReference>
<dbReference type="AlphaFoldDB" id="A0A7X0JVH7"/>
<dbReference type="Pfam" id="PF00561">
    <property type="entry name" value="Abhydrolase_1"/>
    <property type="match status" value="1"/>
</dbReference>
<dbReference type="InParanoid" id="A0A7X0JVH7"/>
<dbReference type="InterPro" id="IPR050266">
    <property type="entry name" value="AB_hydrolase_sf"/>
</dbReference>
<dbReference type="PANTHER" id="PTHR43798">
    <property type="entry name" value="MONOACYLGLYCEROL LIPASE"/>
    <property type="match status" value="1"/>
</dbReference>
<gene>
    <name evidence="2" type="ORF">HNR48_003316</name>
</gene>
<dbReference type="Proteomes" id="UP000528457">
    <property type="component" value="Unassembled WGS sequence"/>
</dbReference>